<keyword evidence="1" id="KW-0732">Signal</keyword>
<dbReference type="Proteomes" id="UP001634007">
    <property type="component" value="Unassembled WGS sequence"/>
</dbReference>
<organism evidence="2 3">
    <name type="scientific">Eucalyptus globulus</name>
    <name type="common">Tasmanian blue gum</name>
    <dbReference type="NCBI Taxonomy" id="34317"/>
    <lineage>
        <taxon>Eukaryota</taxon>
        <taxon>Viridiplantae</taxon>
        <taxon>Streptophyta</taxon>
        <taxon>Embryophyta</taxon>
        <taxon>Tracheophyta</taxon>
        <taxon>Spermatophyta</taxon>
        <taxon>Magnoliopsida</taxon>
        <taxon>eudicotyledons</taxon>
        <taxon>Gunneridae</taxon>
        <taxon>Pentapetalae</taxon>
        <taxon>rosids</taxon>
        <taxon>malvids</taxon>
        <taxon>Myrtales</taxon>
        <taxon>Myrtaceae</taxon>
        <taxon>Myrtoideae</taxon>
        <taxon>Eucalypteae</taxon>
        <taxon>Eucalyptus</taxon>
    </lineage>
</organism>
<protein>
    <recommendedName>
        <fullName evidence="4">Glycine-rich protein</fullName>
    </recommendedName>
</protein>
<feature type="signal peptide" evidence="1">
    <location>
        <begin position="1"/>
        <end position="32"/>
    </location>
</feature>
<dbReference type="EMBL" id="JBJKBG010000005">
    <property type="protein sequence ID" value="KAL3738916.1"/>
    <property type="molecule type" value="Genomic_DNA"/>
</dbReference>
<comment type="caution">
    <text evidence="2">The sequence shown here is derived from an EMBL/GenBank/DDBJ whole genome shotgun (WGS) entry which is preliminary data.</text>
</comment>
<sequence>MEMKRSSSSSSSLVCLVLLLSLFLACNVNVEGARMLKSKDKAVHPQNIYGGTGGYYFPGPGTGGALPNPGFAGGIGFGPSGFCTFPGGCVPATPIFPGSSSGASP</sequence>
<feature type="chain" id="PRO_5044751575" description="Glycine-rich protein" evidence="1">
    <location>
        <begin position="33"/>
        <end position="105"/>
    </location>
</feature>
<reference evidence="2 3" key="1">
    <citation type="submission" date="2024-11" db="EMBL/GenBank/DDBJ databases">
        <title>Chromosome-level genome assembly of Eucalyptus globulus Labill. provides insights into its genome evolution.</title>
        <authorList>
            <person name="Li X."/>
        </authorList>
    </citation>
    <scope>NUCLEOTIDE SEQUENCE [LARGE SCALE GENOMIC DNA]</scope>
    <source>
        <strain evidence="2">CL2024</strain>
        <tissue evidence="2">Fresh tender leaves</tissue>
    </source>
</reference>
<evidence type="ECO:0000256" key="1">
    <source>
        <dbReference type="SAM" id="SignalP"/>
    </source>
</evidence>
<gene>
    <name evidence="2" type="ORF">ACJRO7_020318</name>
</gene>
<evidence type="ECO:0008006" key="4">
    <source>
        <dbReference type="Google" id="ProtNLM"/>
    </source>
</evidence>
<evidence type="ECO:0000313" key="3">
    <source>
        <dbReference type="Proteomes" id="UP001634007"/>
    </source>
</evidence>
<dbReference type="AlphaFoldDB" id="A0ABD3KGD5"/>
<name>A0ABD3KGD5_EUCGL</name>
<evidence type="ECO:0000313" key="2">
    <source>
        <dbReference type="EMBL" id="KAL3738916.1"/>
    </source>
</evidence>
<proteinExistence type="predicted"/>
<accession>A0ABD3KGD5</accession>
<dbReference type="PROSITE" id="PS51257">
    <property type="entry name" value="PROKAR_LIPOPROTEIN"/>
    <property type="match status" value="1"/>
</dbReference>
<keyword evidence="3" id="KW-1185">Reference proteome</keyword>